<dbReference type="Proteomes" id="UP000242188">
    <property type="component" value="Unassembled WGS sequence"/>
</dbReference>
<sequence length="148" mass="16965">MSHDKLVAAFSLLLKGPAKTWFENLQNTQKHPWTALLAHFKQKFVDLTARSPRLLLETDTFTKMSLQQDQKLDDFYSVLIHKGKLLKRRDEEILLKFVDSLPDTLKFYVRTTHPKTCEAAFNAAKMGEAFGYRTTTNTSSLCATHDAE</sequence>
<organism evidence="1 2">
    <name type="scientific">Mizuhopecten yessoensis</name>
    <name type="common">Japanese scallop</name>
    <name type="synonym">Patinopecten yessoensis</name>
    <dbReference type="NCBI Taxonomy" id="6573"/>
    <lineage>
        <taxon>Eukaryota</taxon>
        <taxon>Metazoa</taxon>
        <taxon>Spiralia</taxon>
        <taxon>Lophotrochozoa</taxon>
        <taxon>Mollusca</taxon>
        <taxon>Bivalvia</taxon>
        <taxon>Autobranchia</taxon>
        <taxon>Pteriomorphia</taxon>
        <taxon>Pectinida</taxon>
        <taxon>Pectinoidea</taxon>
        <taxon>Pectinidae</taxon>
        <taxon>Mizuhopecten</taxon>
    </lineage>
</organism>
<keyword evidence="2" id="KW-1185">Reference proteome</keyword>
<dbReference type="AlphaFoldDB" id="A0A210QWY2"/>
<accession>A0A210QWY2</accession>
<evidence type="ECO:0000313" key="1">
    <source>
        <dbReference type="EMBL" id="OWF53258.1"/>
    </source>
</evidence>
<gene>
    <name evidence="1" type="ORF">KP79_PYT04574</name>
</gene>
<proteinExistence type="predicted"/>
<name>A0A210QWY2_MIZYE</name>
<reference evidence="1 2" key="1">
    <citation type="journal article" date="2017" name="Nat. Ecol. Evol.">
        <title>Scallop genome provides insights into evolution of bilaterian karyotype and development.</title>
        <authorList>
            <person name="Wang S."/>
            <person name="Zhang J."/>
            <person name="Jiao W."/>
            <person name="Li J."/>
            <person name="Xun X."/>
            <person name="Sun Y."/>
            <person name="Guo X."/>
            <person name="Huan P."/>
            <person name="Dong B."/>
            <person name="Zhang L."/>
            <person name="Hu X."/>
            <person name="Sun X."/>
            <person name="Wang J."/>
            <person name="Zhao C."/>
            <person name="Wang Y."/>
            <person name="Wang D."/>
            <person name="Huang X."/>
            <person name="Wang R."/>
            <person name="Lv J."/>
            <person name="Li Y."/>
            <person name="Zhang Z."/>
            <person name="Liu B."/>
            <person name="Lu W."/>
            <person name="Hui Y."/>
            <person name="Liang J."/>
            <person name="Zhou Z."/>
            <person name="Hou R."/>
            <person name="Li X."/>
            <person name="Liu Y."/>
            <person name="Li H."/>
            <person name="Ning X."/>
            <person name="Lin Y."/>
            <person name="Zhao L."/>
            <person name="Xing Q."/>
            <person name="Dou J."/>
            <person name="Li Y."/>
            <person name="Mao J."/>
            <person name="Guo H."/>
            <person name="Dou H."/>
            <person name="Li T."/>
            <person name="Mu C."/>
            <person name="Jiang W."/>
            <person name="Fu Q."/>
            <person name="Fu X."/>
            <person name="Miao Y."/>
            <person name="Liu J."/>
            <person name="Yu Q."/>
            <person name="Li R."/>
            <person name="Liao H."/>
            <person name="Li X."/>
            <person name="Kong Y."/>
            <person name="Jiang Z."/>
            <person name="Chourrout D."/>
            <person name="Li R."/>
            <person name="Bao Z."/>
        </authorList>
    </citation>
    <scope>NUCLEOTIDE SEQUENCE [LARGE SCALE GENOMIC DNA]</scope>
    <source>
        <strain evidence="1 2">PY_sf001</strain>
    </source>
</reference>
<protein>
    <recommendedName>
        <fullName evidence="3">Retrotransposon gag domain-containing protein</fullName>
    </recommendedName>
</protein>
<dbReference type="EMBL" id="NEDP02001444">
    <property type="protein sequence ID" value="OWF53258.1"/>
    <property type="molecule type" value="Genomic_DNA"/>
</dbReference>
<comment type="caution">
    <text evidence="1">The sequence shown here is derived from an EMBL/GenBank/DDBJ whole genome shotgun (WGS) entry which is preliminary data.</text>
</comment>
<evidence type="ECO:0008006" key="3">
    <source>
        <dbReference type="Google" id="ProtNLM"/>
    </source>
</evidence>
<evidence type="ECO:0000313" key="2">
    <source>
        <dbReference type="Proteomes" id="UP000242188"/>
    </source>
</evidence>